<keyword evidence="1" id="KW-0472">Membrane</keyword>
<dbReference type="EMBL" id="VOTZ01000017">
    <property type="protein sequence ID" value="MCQ1538964.1"/>
    <property type="molecule type" value="Genomic_DNA"/>
</dbReference>
<proteinExistence type="predicted"/>
<dbReference type="NCBIfam" id="TIGR02537">
    <property type="entry name" value="arch_flag_Nterm"/>
    <property type="match status" value="1"/>
</dbReference>
<evidence type="ECO:0000313" key="3">
    <source>
        <dbReference type="EMBL" id="MCQ1538964.1"/>
    </source>
</evidence>
<keyword evidence="1" id="KW-0812">Transmembrane</keyword>
<keyword evidence="1" id="KW-1133">Transmembrane helix</keyword>
<protein>
    <submittedName>
        <fullName evidence="3">Type IV pilin</fullName>
    </submittedName>
</protein>
<organism evidence="3 4">
    <name type="scientific">Methanocalculus taiwanensis</name>
    <dbReference type="NCBI Taxonomy" id="106207"/>
    <lineage>
        <taxon>Archaea</taxon>
        <taxon>Methanobacteriati</taxon>
        <taxon>Methanobacteriota</taxon>
        <taxon>Stenosarchaea group</taxon>
        <taxon>Methanomicrobia</taxon>
        <taxon>Methanomicrobiales</taxon>
        <taxon>Methanocalculaceae</taxon>
        <taxon>Methanocalculus</taxon>
    </lineage>
</organism>
<dbReference type="AlphaFoldDB" id="A0ABD4TMG0"/>
<keyword evidence="4" id="KW-1185">Reference proteome</keyword>
<evidence type="ECO:0000313" key="4">
    <source>
        <dbReference type="Proteomes" id="UP001524383"/>
    </source>
</evidence>
<evidence type="ECO:0000256" key="1">
    <source>
        <dbReference type="SAM" id="Phobius"/>
    </source>
</evidence>
<gene>
    <name evidence="3" type="ORF">FTO68_08225</name>
</gene>
<dbReference type="InterPro" id="IPR013373">
    <property type="entry name" value="Flagellin/pilin_N_arc"/>
</dbReference>
<feature type="domain" description="Archaeal Type IV pilin N-terminal" evidence="2">
    <location>
        <begin position="6"/>
        <end position="69"/>
    </location>
</feature>
<name>A0ABD4TMG0_9EURY</name>
<evidence type="ECO:0000259" key="2">
    <source>
        <dbReference type="Pfam" id="PF07790"/>
    </source>
</evidence>
<dbReference type="Pfam" id="PF07790">
    <property type="entry name" value="Pilin_N"/>
    <property type="match status" value="1"/>
</dbReference>
<dbReference type="Proteomes" id="UP001524383">
    <property type="component" value="Unassembled WGS sequence"/>
</dbReference>
<reference evidence="3 4" key="1">
    <citation type="submission" date="2019-08" db="EMBL/GenBank/DDBJ databases">
        <authorList>
            <person name="Chen S.-C."/>
            <person name="Lai M.-C."/>
            <person name="You Y.-T."/>
        </authorList>
    </citation>
    <scope>NUCLEOTIDE SEQUENCE [LARGE SCALE GENOMIC DNA]</scope>
    <source>
        <strain evidence="3 4">P2F9704a</strain>
    </source>
</reference>
<feature type="transmembrane region" description="Helical" evidence="1">
    <location>
        <begin position="12"/>
        <end position="36"/>
    </location>
</feature>
<dbReference type="InterPro" id="IPR012859">
    <property type="entry name" value="Pilin_N_archaeal"/>
</dbReference>
<dbReference type="RefSeq" id="WP_255332923.1">
    <property type="nucleotide sequence ID" value="NZ_VOTZ01000017.1"/>
</dbReference>
<accession>A0ABD4TMG0</accession>
<comment type="caution">
    <text evidence="3">The sequence shown here is derived from an EMBL/GenBank/DDBJ whole genome shotgun (WGS) entry which is preliminary data.</text>
</comment>
<sequence>MKRNDDAVSPVIGVILMVAITVILAAVIAAFVFGLVGNVQGAKVVGLTVSQTNATYGEITWQGGADLTNIAYWNVTSPANDDSGENPQIGDLDLIEFSPGERVIITGTFNDGTTQVIFDKQF</sequence>